<dbReference type="Proteomes" id="UP000314982">
    <property type="component" value="Unassembled WGS sequence"/>
</dbReference>
<reference evidence="2" key="2">
    <citation type="submission" date="2025-08" db="UniProtKB">
        <authorList>
            <consortium name="Ensembl"/>
        </authorList>
    </citation>
    <scope>IDENTIFICATION</scope>
</reference>
<evidence type="ECO:0000313" key="3">
    <source>
        <dbReference type="Proteomes" id="UP000314982"/>
    </source>
</evidence>
<accession>A0A4W5LSG5</accession>
<dbReference type="SUPFAM" id="SSF52540">
    <property type="entry name" value="P-loop containing nucleoside triphosphate hydrolases"/>
    <property type="match status" value="1"/>
</dbReference>
<dbReference type="Ensembl" id="ENSHHUT00000030103.1">
    <property type="protein sequence ID" value="ENSHHUP00000028897.1"/>
    <property type="gene ID" value="ENSHHUG00000018435.1"/>
</dbReference>
<dbReference type="AlphaFoldDB" id="A0A4W5LSG5"/>
<evidence type="ECO:0000259" key="1">
    <source>
        <dbReference type="Pfam" id="PF00625"/>
    </source>
</evidence>
<proteinExistence type="predicted"/>
<evidence type="ECO:0000313" key="2">
    <source>
        <dbReference type="Ensembl" id="ENSHHUP00000028897.1"/>
    </source>
</evidence>
<dbReference type="Gene3D" id="3.40.50.300">
    <property type="entry name" value="P-loop containing nucleotide triphosphate hydrolases"/>
    <property type="match status" value="1"/>
</dbReference>
<protein>
    <recommendedName>
        <fullName evidence="1">Guanylate kinase/L-type calcium channel beta subunit domain-containing protein</fullName>
    </recommendedName>
</protein>
<name>A0A4W5LSG5_9TELE</name>
<sequence length="108" mass="12607">MVFSYSLEVSMVFSYSLDTRGLYGVQLQSRGLYCVQLRSVCYSDLNKRLTEDQARKALDRAVKLEQDFIECFSAIVEGESFEEVYHMVKTVIEEQSGPYIWIQSRERL</sequence>
<dbReference type="STRING" id="62062.ENSHHUP00000028897"/>
<feature type="domain" description="Guanylate kinase/L-type calcium channel beta subunit" evidence="1">
    <location>
        <begin position="43"/>
        <end position="94"/>
    </location>
</feature>
<dbReference type="InterPro" id="IPR008145">
    <property type="entry name" value="GK/Ca_channel_bsu"/>
</dbReference>
<dbReference type="InterPro" id="IPR027417">
    <property type="entry name" value="P-loop_NTPase"/>
</dbReference>
<keyword evidence="3" id="KW-1185">Reference proteome</keyword>
<dbReference type="GeneTree" id="ENSGT00940000157956"/>
<dbReference type="Pfam" id="PF00625">
    <property type="entry name" value="Guanylate_kin"/>
    <property type="match status" value="1"/>
</dbReference>
<reference evidence="2" key="3">
    <citation type="submission" date="2025-09" db="UniProtKB">
        <authorList>
            <consortium name="Ensembl"/>
        </authorList>
    </citation>
    <scope>IDENTIFICATION</scope>
</reference>
<organism evidence="2 3">
    <name type="scientific">Hucho hucho</name>
    <name type="common">huchen</name>
    <dbReference type="NCBI Taxonomy" id="62062"/>
    <lineage>
        <taxon>Eukaryota</taxon>
        <taxon>Metazoa</taxon>
        <taxon>Chordata</taxon>
        <taxon>Craniata</taxon>
        <taxon>Vertebrata</taxon>
        <taxon>Euteleostomi</taxon>
        <taxon>Actinopterygii</taxon>
        <taxon>Neopterygii</taxon>
        <taxon>Teleostei</taxon>
        <taxon>Protacanthopterygii</taxon>
        <taxon>Salmoniformes</taxon>
        <taxon>Salmonidae</taxon>
        <taxon>Salmoninae</taxon>
        <taxon>Hucho</taxon>
    </lineage>
</organism>
<reference evidence="3" key="1">
    <citation type="submission" date="2018-06" db="EMBL/GenBank/DDBJ databases">
        <title>Genome assembly of Danube salmon.</title>
        <authorList>
            <person name="Macqueen D.J."/>
            <person name="Gundappa M.K."/>
        </authorList>
    </citation>
    <scope>NUCLEOTIDE SEQUENCE [LARGE SCALE GENOMIC DNA]</scope>
</reference>